<evidence type="ECO:0000313" key="1">
    <source>
        <dbReference type="EMBL" id="KAK7851908.1"/>
    </source>
</evidence>
<evidence type="ECO:0000313" key="2">
    <source>
        <dbReference type="Proteomes" id="UP000237347"/>
    </source>
</evidence>
<accession>A0AAW0LN27</accession>
<name>A0AAW0LN27_QUESU</name>
<proteinExistence type="predicted"/>
<dbReference type="AlphaFoldDB" id="A0AAW0LN27"/>
<dbReference type="Proteomes" id="UP000237347">
    <property type="component" value="Unassembled WGS sequence"/>
</dbReference>
<gene>
    <name evidence="1" type="ORF">CFP56_040568</name>
</gene>
<organism evidence="1 2">
    <name type="scientific">Quercus suber</name>
    <name type="common">Cork oak</name>
    <dbReference type="NCBI Taxonomy" id="58331"/>
    <lineage>
        <taxon>Eukaryota</taxon>
        <taxon>Viridiplantae</taxon>
        <taxon>Streptophyta</taxon>
        <taxon>Embryophyta</taxon>
        <taxon>Tracheophyta</taxon>
        <taxon>Spermatophyta</taxon>
        <taxon>Magnoliopsida</taxon>
        <taxon>eudicotyledons</taxon>
        <taxon>Gunneridae</taxon>
        <taxon>Pentapetalae</taxon>
        <taxon>rosids</taxon>
        <taxon>fabids</taxon>
        <taxon>Fagales</taxon>
        <taxon>Fagaceae</taxon>
        <taxon>Quercus</taxon>
    </lineage>
</organism>
<reference evidence="1 2" key="1">
    <citation type="journal article" date="2018" name="Sci. Data">
        <title>The draft genome sequence of cork oak.</title>
        <authorList>
            <person name="Ramos A.M."/>
            <person name="Usie A."/>
            <person name="Barbosa P."/>
            <person name="Barros P.M."/>
            <person name="Capote T."/>
            <person name="Chaves I."/>
            <person name="Simoes F."/>
            <person name="Abreu I."/>
            <person name="Carrasquinho I."/>
            <person name="Faro C."/>
            <person name="Guimaraes J.B."/>
            <person name="Mendonca D."/>
            <person name="Nobrega F."/>
            <person name="Rodrigues L."/>
            <person name="Saibo N.J.M."/>
            <person name="Varela M.C."/>
            <person name="Egas C."/>
            <person name="Matos J."/>
            <person name="Miguel C.M."/>
            <person name="Oliveira M.M."/>
            <person name="Ricardo C.P."/>
            <person name="Goncalves S."/>
        </authorList>
    </citation>
    <scope>NUCLEOTIDE SEQUENCE [LARGE SCALE GENOMIC DNA]</scope>
    <source>
        <strain evidence="2">cv. HL8</strain>
    </source>
</reference>
<sequence length="80" mass="8685">MVKIIGSGKTTRRPERIYGSSRGNNIIIATLLLHGGPIPWNHRLRGSVIFSLEKLGIMKIASDNDKATKTASQTRSSGPL</sequence>
<dbReference type="EMBL" id="PKMF04000081">
    <property type="protein sequence ID" value="KAK7851908.1"/>
    <property type="molecule type" value="Genomic_DNA"/>
</dbReference>
<comment type="caution">
    <text evidence="1">The sequence shown here is derived from an EMBL/GenBank/DDBJ whole genome shotgun (WGS) entry which is preliminary data.</text>
</comment>
<protein>
    <submittedName>
        <fullName evidence="1">Uncharacterized protein</fullName>
    </submittedName>
</protein>
<keyword evidence="2" id="KW-1185">Reference proteome</keyword>